<gene>
    <name evidence="10" type="ORF">E3W66_09670</name>
</gene>
<evidence type="ECO:0000256" key="8">
    <source>
        <dbReference type="ARBA" id="ARBA00049417"/>
    </source>
</evidence>
<dbReference type="EMBL" id="SPIA01000004">
    <property type="protein sequence ID" value="TFH67276.1"/>
    <property type="molecule type" value="Genomic_DNA"/>
</dbReference>
<evidence type="ECO:0000256" key="7">
    <source>
        <dbReference type="ARBA" id="ARBA00033210"/>
    </source>
</evidence>
<dbReference type="NCBIfam" id="NF001204">
    <property type="entry name" value="PRK00166.1"/>
    <property type="match status" value="1"/>
</dbReference>
<dbReference type="Proteomes" id="UP000298133">
    <property type="component" value="Unassembled WGS sequence"/>
</dbReference>
<accession>A0A4Y8UEJ9</accession>
<dbReference type="NCBIfam" id="TIGR00668">
    <property type="entry name" value="apaH"/>
    <property type="match status" value="1"/>
</dbReference>
<evidence type="ECO:0000256" key="6">
    <source>
        <dbReference type="ARBA" id="ARBA00032248"/>
    </source>
</evidence>
<dbReference type="InterPro" id="IPR004843">
    <property type="entry name" value="Calcineurin-like_PHP"/>
</dbReference>
<dbReference type="AlphaFoldDB" id="A0A4Y8UEJ9"/>
<evidence type="ECO:0000256" key="2">
    <source>
        <dbReference type="ARBA" id="ARBA00005419"/>
    </source>
</evidence>
<evidence type="ECO:0000256" key="5">
    <source>
        <dbReference type="ARBA" id="ARBA00031248"/>
    </source>
</evidence>
<evidence type="ECO:0000256" key="4">
    <source>
        <dbReference type="ARBA" id="ARBA00022801"/>
    </source>
</evidence>
<evidence type="ECO:0000256" key="3">
    <source>
        <dbReference type="ARBA" id="ARBA00012506"/>
    </source>
</evidence>
<evidence type="ECO:0000313" key="11">
    <source>
        <dbReference type="Proteomes" id="UP000298133"/>
    </source>
</evidence>
<dbReference type="CDD" id="cd07422">
    <property type="entry name" value="MPP_ApaH"/>
    <property type="match status" value="1"/>
</dbReference>
<dbReference type="InterPro" id="IPR004617">
    <property type="entry name" value="ApaH"/>
</dbReference>
<dbReference type="SUPFAM" id="SSF56300">
    <property type="entry name" value="Metallo-dependent phosphatases"/>
    <property type="match status" value="1"/>
</dbReference>
<evidence type="ECO:0000313" key="10">
    <source>
        <dbReference type="EMBL" id="TFH67276.1"/>
    </source>
</evidence>
<reference evidence="10 11" key="1">
    <citation type="submission" date="2019-03" db="EMBL/GenBank/DDBJ databases">
        <title>Draft genome of Gammaproteobacteria bacterium LSUCC0057, a member of the SAR92 clade.</title>
        <authorList>
            <person name="Lanclos V.C."/>
            <person name="Doiron C."/>
            <person name="Henson M.W."/>
            <person name="Thrash J.C."/>
        </authorList>
    </citation>
    <scope>NUCLEOTIDE SEQUENCE [LARGE SCALE GENOMIC DNA]</scope>
    <source>
        <strain evidence="10 11">LSUCC0057</strain>
    </source>
</reference>
<comment type="similarity">
    <text evidence="2">Belongs to the Ap4A hydrolase family.</text>
</comment>
<organism evidence="10 11">
    <name type="scientific">Gammaproteobacteria bacterium LSUCC0057</name>
    <dbReference type="NCBI Taxonomy" id="2559237"/>
    <lineage>
        <taxon>Bacteria</taxon>
        <taxon>Pseudomonadati</taxon>
        <taxon>Pseudomonadota</taxon>
        <taxon>Gammaproteobacteria</taxon>
        <taxon>Cellvibrionales</taxon>
        <taxon>Porticoccaceae</taxon>
        <taxon>SAR92 clade</taxon>
    </lineage>
</organism>
<dbReference type="InterPro" id="IPR029052">
    <property type="entry name" value="Metallo-depent_PP-like"/>
</dbReference>
<sequence>MVDYVVGDLQGCYDQLQQLLAKVDFNPDQDRLLAVGDLVNRGPQSLQTLRFCRELGESFATVLGNHDLHLIAIARGHRRPSQKDSLAELLAAPDCQQLVDWLRQQPLARREGDYLLVHAGVPPFWGRKKTLRLAAEVSQVLAGDGCDEFLAAMYGNRPALWSDKLRGPVRWRVITNYLTRMRFIGKDGRLDLTAKGTPDKPPRGTLPWYLAPRRKMANKAIVFGHWAALEGRDCGDHLFALDTGCAWGQSLTLLNLETLERISVPAR</sequence>
<dbReference type="Gene3D" id="3.60.21.10">
    <property type="match status" value="1"/>
</dbReference>
<keyword evidence="4 10" id="KW-0378">Hydrolase</keyword>
<feature type="domain" description="Calcineurin-like phosphoesterase" evidence="9">
    <location>
        <begin position="5"/>
        <end position="174"/>
    </location>
</feature>
<dbReference type="GO" id="GO:0008803">
    <property type="term" value="F:bis(5'-nucleosyl)-tetraphosphatase (symmetrical) activity"/>
    <property type="evidence" value="ECO:0007669"/>
    <property type="project" value="UniProtKB-EC"/>
</dbReference>
<dbReference type="PIRSF" id="PIRSF000903">
    <property type="entry name" value="B5n-ttraPtase_sm"/>
    <property type="match status" value="1"/>
</dbReference>
<name>A0A4Y8UEJ9_9GAMM</name>
<dbReference type="PANTHER" id="PTHR40942:SF4">
    <property type="entry name" value="CYTOCHROME C5"/>
    <property type="match status" value="1"/>
</dbReference>
<keyword evidence="11" id="KW-1185">Reference proteome</keyword>
<evidence type="ECO:0000256" key="1">
    <source>
        <dbReference type="ARBA" id="ARBA00003413"/>
    </source>
</evidence>
<dbReference type="OrthoDB" id="9807890at2"/>
<protein>
    <recommendedName>
        <fullName evidence="3">bis(5'-nucleosyl)-tetraphosphatase (symmetrical)</fullName>
        <ecNumber evidence="3">3.6.1.41</ecNumber>
    </recommendedName>
    <alternativeName>
        <fullName evidence="6">Ap4A hydrolase</fullName>
    </alternativeName>
    <alternativeName>
        <fullName evidence="5">Diadenosine 5',5'''-P1,P4-tetraphosphate pyrophosphohydrolase</fullName>
    </alternativeName>
    <alternativeName>
        <fullName evidence="7">Diadenosine tetraphosphatase</fullName>
    </alternativeName>
</protein>
<proteinExistence type="inferred from homology"/>
<comment type="caution">
    <text evidence="10">The sequence shown here is derived from an EMBL/GenBank/DDBJ whole genome shotgun (WGS) entry which is preliminary data.</text>
</comment>
<comment type="catalytic activity">
    <reaction evidence="8">
        <text>P(1),P(4)-bis(5'-adenosyl) tetraphosphate + H2O = 2 ADP + 2 H(+)</text>
        <dbReference type="Rhea" id="RHEA:24252"/>
        <dbReference type="ChEBI" id="CHEBI:15377"/>
        <dbReference type="ChEBI" id="CHEBI:15378"/>
        <dbReference type="ChEBI" id="CHEBI:58141"/>
        <dbReference type="ChEBI" id="CHEBI:456216"/>
        <dbReference type="EC" id="3.6.1.41"/>
    </reaction>
</comment>
<comment type="function">
    <text evidence="1">Hydrolyzes diadenosine 5',5'''-P1,P4-tetraphosphate to yield ADP.</text>
</comment>
<evidence type="ECO:0000259" key="9">
    <source>
        <dbReference type="Pfam" id="PF00149"/>
    </source>
</evidence>
<dbReference type="EC" id="3.6.1.41" evidence="3"/>
<dbReference type="PANTHER" id="PTHR40942">
    <property type="match status" value="1"/>
</dbReference>
<dbReference type="Pfam" id="PF00149">
    <property type="entry name" value="Metallophos"/>
    <property type="match status" value="1"/>
</dbReference>